<keyword evidence="8" id="KW-1185">Reference proteome</keyword>
<feature type="compositionally biased region" description="Polar residues" evidence="6">
    <location>
        <begin position="446"/>
        <end position="462"/>
    </location>
</feature>
<evidence type="ECO:0000313" key="8">
    <source>
        <dbReference type="Proteomes" id="UP001634394"/>
    </source>
</evidence>
<dbReference type="EMBL" id="JBJQND010000018">
    <property type="protein sequence ID" value="KAL3836518.1"/>
    <property type="molecule type" value="Genomic_DNA"/>
</dbReference>
<feature type="compositionally biased region" description="Basic and acidic residues" evidence="6">
    <location>
        <begin position="554"/>
        <end position="569"/>
    </location>
</feature>
<feature type="region of interest" description="Disordered" evidence="6">
    <location>
        <begin position="481"/>
        <end position="521"/>
    </location>
</feature>
<keyword evidence="2" id="KW-0344">Guanine-nucleotide releasing factor</keyword>
<feature type="compositionally biased region" description="Acidic residues" evidence="6">
    <location>
        <begin position="646"/>
        <end position="676"/>
    </location>
</feature>
<gene>
    <name evidence="7" type="ORF">ACJMK2_021943</name>
</gene>
<dbReference type="PANTHER" id="PTHR19423">
    <property type="entry name" value="SH3 DOMAIN-BINDING PROTEIN 5"/>
    <property type="match status" value="1"/>
</dbReference>
<name>A0ABD3TJK4_SINWO</name>
<reference evidence="7 8" key="1">
    <citation type="submission" date="2024-11" db="EMBL/GenBank/DDBJ databases">
        <title>Chromosome-level genome assembly of the freshwater bivalve Anodonta woodiana.</title>
        <authorList>
            <person name="Chen X."/>
        </authorList>
    </citation>
    <scope>NUCLEOTIDE SEQUENCE [LARGE SCALE GENOMIC DNA]</scope>
    <source>
        <strain evidence="7">MN2024</strain>
        <tissue evidence="7">Gills</tissue>
    </source>
</reference>
<dbReference type="GO" id="GO:0005085">
    <property type="term" value="F:guanyl-nucleotide exchange factor activity"/>
    <property type="evidence" value="ECO:0007669"/>
    <property type="project" value="UniProtKB-KW"/>
</dbReference>
<feature type="region of interest" description="Disordered" evidence="6">
    <location>
        <begin position="1"/>
        <end position="22"/>
    </location>
</feature>
<protein>
    <recommendedName>
        <fullName evidence="4">SH3 domain-binding protein 5-like</fullName>
    </recommendedName>
</protein>
<organism evidence="7 8">
    <name type="scientific">Sinanodonta woodiana</name>
    <name type="common">Chinese pond mussel</name>
    <name type="synonym">Anodonta woodiana</name>
    <dbReference type="NCBI Taxonomy" id="1069815"/>
    <lineage>
        <taxon>Eukaryota</taxon>
        <taxon>Metazoa</taxon>
        <taxon>Spiralia</taxon>
        <taxon>Lophotrochozoa</taxon>
        <taxon>Mollusca</taxon>
        <taxon>Bivalvia</taxon>
        <taxon>Autobranchia</taxon>
        <taxon>Heteroconchia</taxon>
        <taxon>Palaeoheterodonta</taxon>
        <taxon>Unionida</taxon>
        <taxon>Unionoidea</taxon>
        <taxon>Unionidae</taxon>
        <taxon>Unioninae</taxon>
        <taxon>Sinanodonta</taxon>
    </lineage>
</organism>
<evidence type="ECO:0000256" key="3">
    <source>
        <dbReference type="ARBA" id="ARBA00023054"/>
    </source>
</evidence>
<comment type="similarity">
    <text evidence="1">Belongs to the SH3BP5 family.</text>
</comment>
<feature type="region of interest" description="Disordered" evidence="6">
    <location>
        <begin position="642"/>
        <end position="676"/>
    </location>
</feature>
<evidence type="ECO:0000256" key="4">
    <source>
        <dbReference type="ARBA" id="ARBA00040366"/>
    </source>
</evidence>
<feature type="region of interest" description="Disordered" evidence="6">
    <location>
        <begin position="412"/>
        <end position="466"/>
    </location>
</feature>
<evidence type="ECO:0000256" key="2">
    <source>
        <dbReference type="ARBA" id="ARBA00022658"/>
    </source>
</evidence>
<dbReference type="Pfam" id="PF05276">
    <property type="entry name" value="SH3BP5"/>
    <property type="match status" value="1"/>
</dbReference>
<dbReference type="AlphaFoldDB" id="A0ABD3TJK4"/>
<dbReference type="PANTHER" id="PTHR19423:SF8">
    <property type="entry name" value="SH3 DOMAIN-BINDING PROTEIN 5-LIKE"/>
    <property type="match status" value="1"/>
</dbReference>
<feature type="coiled-coil region" evidence="5">
    <location>
        <begin position="26"/>
        <end position="60"/>
    </location>
</feature>
<evidence type="ECO:0000256" key="1">
    <source>
        <dbReference type="ARBA" id="ARBA00007796"/>
    </source>
</evidence>
<comment type="caution">
    <text evidence="7">The sequence shown here is derived from an EMBL/GenBank/DDBJ whole genome shotgun (WGS) entry which is preliminary data.</text>
</comment>
<keyword evidence="3 5" id="KW-0175">Coiled coil</keyword>
<evidence type="ECO:0000256" key="5">
    <source>
        <dbReference type="SAM" id="Coils"/>
    </source>
</evidence>
<dbReference type="InterPro" id="IPR007940">
    <property type="entry name" value="SH3BP5"/>
</dbReference>
<feature type="compositionally biased region" description="Polar residues" evidence="6">
    <location>
        <begin position="481"/>
        <end position="498"/>
    </location>
</feature>
<feature type="coiled-coil region" evidence="5">
    <location>
        <begin position="139"/>
        <end position="187"/>
    </location>
</feature>
<dbReference type="Proteomes" id="UP001634394">
    <property type="component" value="Unassembled WGS sequence"/>
</dbReference>
<proteinExistence type="inferred from homology"/>
<evidence type="ECO:0000313" key="7">
    <source>
        <dbReference type="EMBL" id="KAL3836518.1"/>
    </source>
</evidence>
<accession>A0ABD3TJK4</accession>
<sequence length="676" mass="76510">MADSRGRLSGTHQEEFHEDEVLDPRIQVELERLNRASEDINKLELELDDARAAFRQTLSDTTHKLDALARKLGTCVDKARPYYDARVKSKEAQQETSKAAYKYERACSMHEAAKEMVQLAEQGYLQREEPSDPAWQEMMNHATMKVNEAERERMENEKEHLKTMKYYKECDDKVQRLQKELKRAINKSNLSIRRSFLQLGNLVYQFELESLPYFEMKAKFNQMMEEQKNKICQFERKVNSTKSMYSEALQNLECISDAIHRQRMESKRNLELGVRGAGVGSESPSPPYSREDKLTSIDGSSDKFISSCSANGSQMMVTTTVSSGNSSQSFYSPSVIYSSPEKARRQSYRDAIERSHSRLSSELSLDVNNIPEENRIDLDDEYVFLPGDPLGVTKRFSTKRISTRLSEESPTIAYVSNTQTPQSNTQTSQSNSLGMAKSVDMPSLVDGTNSVDANQLTGSPSGSRKAAKLQGLILKVDTGMDQSQAQMGRATQATQSVPSKPEVEPELRSMPYPPAENFKKHPDEMSLEKNNQNVSVKQNTKPRDQASKILSPTDQRESKSLKVPSRSDLDDGPFSDNESITSASMLDDDQLVLLTLQFNEQSLNDNNEDKASSSVNRNSWNRRSLPPKLSYLEQYIKTLDKNLAVESDDEEDNQKEEENQALDNDEDQLDSAAELE</sequence>
<evidence type="ECO:0000256" key="6">
    <source>
        <dbReference type="SAM" id="MobiDB-lite"/>
    </source>
</evidence>
<feature type="region of interest" description="Disordered" evidence="6">
    <location>
        <begin position="604"/>
        <end position="627"/>
    </location>
</feature>
<feature type="compositionally biased region" description="Low complexity" evidence="6">
    <location>
        <begin position="612"/>
        <end position="624"/>
    </location>
</feature>
<feature type="region of interest" description="Disordered" evidence="6">
    <location>
        <begin position="533"/>
        <end position="582"/>
    </location>
</feature>
<feature type="compositionally biased region" description="Low complexity" evidence="6">
    <location>
        <begin position="416"/>
        <end position="432"/>
    </location>
</feature>
<feature type="region of interest" description="Disordered" evidence="6">
    <location>
        <begin position="275"/>
        <end position="296"/>
    </location>
</feature>